<keyword evidence="2" id="KW-0680">Restriction system</keyword>
<dbReference type="InterPro" id="IPR051212">
    <property type="entry name" value="Type-I_RE_S_subunit"/>
</dbReference>
<protein>
    <recommendedName>
        <fullName evidence="4">Type I restriction modification DNA specificity domain-containing protein</fullName>
    </recommendedName>
</protein>
<evidence type="ECO:0000256" key="3">
    <source>
        <dbReference type="ARBA" id="ARBA00023125"/>
    </source>
</evidence>
<proteinExistence type="inferred from homology"/>
<dbReference type="PANTHER" id="PTHR43140:SF1">
    <property type="entry name" value="TYPE I RESTRICTION ENZYME ECOKI SPECIFICITY SUBUNIT"/>
    <property type="match status" value="1"/>
</dbReference>
<dbReference type="STRING" id="742725.HMPREF9450_01772"/>
<keyword evidence="6" id="KW-1185">Reference proteome</keyword>
<dbReference type="InterPro" id="IPR000055">
    <property type="entry name" value="Restrct_endonuc_typeI_TRD"/>
</dbReference>
<dbReference type="RefSeq" id="WP_009134578.1">
    <property type="nucleotide sequence ID" value="NZ_CP102250.1"/>
</dbReference>
<organism evidence="5 6">
    <name type="scientific">Alistipes indistinctus YIT 12060</name>
    <dbReference type="NCBI Taxonomy" id="742725"/>
    <lineage>
        <taxon>Bacteria</taxon>
        <taxon>Pseudomonadati</taxon>
        <taxon>Bacteroidota</taxon>
        <taxon>Bacteroidia</taxon>
        <taxon>Bacteroidales</taxon>
        <taxon>Rikenellaceae</taxon>
        <taxon>Alistipes</taxon>
    </lineage>
</organism>
<dbReference type="GeneID" id="92815201"/>
<dbReference type="EMBL" id="ADLD01000013">
    <property type="protein sequence ID" value="EHB91723.1"/>
    <property type="molecule type" value="Genomic_DNA"/>
</dbReference>
<evidence type="ECO:0000256" key="1">
    <source>
        <dbReference type="ARBA" id="ARBA00010923"/>
    </source>
</evidence>
<dbReference type="Gene3D" id="3.90.220.20">
    <property type="entry name" value="DNA methylase specificity domains"/>
    <property type="match status" value="2"/>
</dbReference>
<dbReference type="SUPFAM" id="SSF116734">
    <property type="entry name" value="DNA methylase specificity domain"/>
    <property type="match status" value="2"/>
</dbReference>
<sequence length="463" mass="53094">MKQYDKYKEADIVWLGRIPDHWFTLRAKTMFDKQNRDIKADYDVVTCFRDGVVTLRKNRRTTGFTESLKESGYQGIAKGDLVIHVMDAFAGAVGVSDSEGKGTPVYSVCTAKGEYNHYYYAHIIRIMAQTGFIQSLYRGIRERSSDFRFDVFGKQYLPIPSKDEQDQIVRYLDWKVSLINKFVKAKKREVALLKELKNAEINHAVTRGLNPEVPLNDSGIEWIGQVPEDWEIKNFSQYFTFGKGLPITKEDLRENGVEVISYGQIHSKLNNSIGLNESLIKYVSPFYLDTHAQSLLNRGDFVFADTSEDIDGSGNNIFINTTHPVFAGYHTLIIRAQNLECPEYYAYLFLSIRWKRQVQSLVNGVKVFSINKSILKKTKLLTPPLFEQREIVNYIVDKEQKINKAISDIEREIDLVKEYKARLISDVVTGKVDVRGIVVPDFQSESEVIEATEEEADDQTEIN</sequence>
<dbReference type="Proteomes" id="UP000006008">
    <property type="component" value="Unassembled WGS sequence"/>
</dbReference>
<comment type="caution">
    <text evidence="5">The sequence shown here is derived from an EMBL/GenBank/DDBJ whole genome shotgun (WGS) entry which is preliminary data.</text>
</comment>
<dbReference type="PANTHER" id="PTHR43140">
    <property type="entry name" value="TYPE-1 RESTRICTION ENZYME ECOKI SPECIFICITY PROTEIN"/>
    <property type="match status" value="1"/>
</dbReference>
<dbReference type="PATRIC" id="fig|742725.3.peg.1866"/>
<dbReference type="Gene3D" id="1.10.287.1120">
    <property type="entry name" value="Bipartite methylase S protein"/>
    <property type="match status" value="1"/>
</dbReference>
<dbReference type="HOGENOM" id="CLU_021095_1_2_10"/>
<evidence type="ECO:0000313" key="6">
    <source>
        <dbReference type="Proteomes" id="UP000006008"/>
    </source>
</evidence>
<dbReference type="InterPro" id="IPR044946">
    <property type="entry name" value="Restrct_endonuc_typeI_TRD_sf"/>
</dbReference>
<accession>G5HAV7</accession>
<gene>
    <name evidence="5" type="ORF">HMPREF9450_01772</name>
</gene>
<dbReference type="GO" id="GO:0009307">
    <property type="term" value="P:DNA restriction-modification system"/>
    <property type="evidence" value="ECO:0007669"/>
    <property type="project" value="UniProtKB-KW"/>
</dbReference>
<evidence type="ECO:0000256" key="2">
    <source>
        <dbReference type="ARBA" id="ARBA00022747"/>
    </source>
</evidence>
<dbReference type="GO" id="GO:0003677">
    <property type="term" value="F:DNA binding"/>
    <property type="evidence" value="ECO:0007669"/>
    <property type="project" value="UniProtKB-KW"/>
</dbReference>
<dbReference type="AlphaFoldDB" id="G5HAV7"/>
<reference evidence="5 6" key="1">
    <citation type="submission" date="2011-08" db="EMBL/GenBank/DDBJ databases">
        <title>The Genome Sequence of Alistipes indistinctus YIT 12060.</title>
        <authorList>
            <consortium name="The Broad Institute Genome Sequencing Platform"/>
            <person name="Earl A."/>
            <person name="Ward D."/>
            <person name="Feldgarden M."/>
            <person name="Gevers D."/>
            <person name="Morotomi M."/>
            <person name="Young S.K."/>
            <person name="Zeng Q."/>
            <person name="Gargeya S."/>
            <person name="Fitzgerald M."/>
            <person name="Haas B."/>
            <person name="Abouelleil A."/>
            <person name="Alvarado L."/>
            <person name="Arachchi H.M."/>
            <person name="Berlin A."/>
            <person name="Brown A."/>
            <person name="Chapman S.B."/>
            <person name="Chen Z."/>
            <person name="Dunbar C."/>
            <person name="Freedman E."/>
            <person name="Gearin G."/>
            <person name="Gellesch M."/>
            <person name="Goldberg J."/>
            <person name="Griggs A."/>
            <person name="Gujja S."/>
            <person name="Heiman D."/>
            <person name="Howarth C."/>
            <person name="Larson L."/>
            <person name="Lui A."/>
            <person name="MacDonald P.J.P."/>
            <person name="Montmayeur A."/>
            <person name="Murphy C."/>
            <person name="Neiman D."/>
            <person name="Pearson M."/>
            <person name="Priest M."/>
            <person name="Roberts A."/>
            <person name="Saif S."/>
            <person name="Shea T."/>
            <person name="Shenoy N."/>
            <person name="Sisk P."/>
            <person name="Stolte C."/>
            <person name="Sykes S."/>
            <person name="Wortman J."/>
            <person name="Nusbaum C."/>
            <person name="Birren B."/>
        </authorList>
    </citation>
    <scope>NUCLEOTIDE SEQUENCE [LARGE SCALE GENOMIC DNA]</scope>
    <source>
        <strain evidence="5 6">YIT 12060</strain>
    </source>
</reference>
<evidence type="ECO:0000259" key="4">
    <source>
        <dbReference type="Pfam" id="PF01420"/>
    </source>
</evidence>
<comment type="similarity">
    <text evidence="1">Belongs to the type-I restriction system S methylase family.</text>
</comment>
<dbReference type="Pfam" id="PF01420">
    <property type="entry name" value="Methylase_S"/>
    <property type="match status" value="1"/>
</dbReference>
<dbReference type="OrthoDB" id="2234796at2"/>
<dbReference type="eggNOG" id="COG0732">
    <property type="taxonomic scope" value="Bacteria"/>
</dbReference>
<keyword evidence="3" id="KW-0238">DNA-binding</keyword>
<evidence type="ECO:0000313" key="5">
    <source>
        <dbReference type="EMBL" id="EHB91723.1"/>
    </source>
</evidence>
<feature type="domain" description="Type I restriction modification DNA specificity" evidence="4">
    <location>
        <begin position="227"/>
        <end position="407"/>
    </location>
</feature>
<name>G5HAV7_9BACT</name>